<dbReference type="Gene3D" id="3.40.50.300">
    <property type="entry name" value="P-loop containing nucleotide triphosphate hydrolases"/>
    <property type="match status" value="1"/>
</dbReference>
<accession>A0A921IS11</accession>
<dbReference type="GO" id="GO:0005524">
    <property type="term" value="F:ATP binding"/>
    <property type="evidence" value="ECO:0007669"/>
    <property type="project" value="UniProtKB-KW"/>
</dbReference>
<evidence type="ECO:0000313" key="7">
    <source>
        <dbReference type="Proteomes" id="UP000746751"/>
    </source>
</evidence>
<dbReference type="Pfam" id="PF00005">
    <property type="entry name" value="ABC_tran"/>
    <property type="match status" value="1"/>
</dbReference>
<reference evidence="6" key="1">
    <citation type="journal article" date="2021" name="PeerJ">
        <title>Extensive microbial diversity within the chicken gut microbiome revealed by metagenomics and culture.</title>
        <authorList>
            <person name="Gilroy R."/>
            <person name="Ravi A."/>
            <person name="Getino M."/>
            <person name="Pursley I."/>
            <person name="Horton D.L."/>
            <person name="Alikhan N.F."/>
            <person name="Baker D."/>
            <person name="Gharbi K."/>
            <person name="Hall N."/>
            <person name="Watson M."/>
            <person name="Adriaenssens E.M."/>
            <person name="Foster-Nyarko E."/>
            <person name="Jarju S."/>
            <person name="Secka A."/>
            <person name="Antonio M."/>
            <person name="Oren A."/>
            <person name="Chaudhuri R.R."/>
            <person name="La Ragione R."/>
            <person name="Hildebrand F."/>
            <person name="Pallen M.J."/>
        </authorList>
    </citation>
    <scope>NUCLEOTIDE SEQUENCE</scope>
    <source>
        <strain evidence="6">ChiGjej2B2-7701</strain>
    </source>
</reference>
<name>A0A921IS11_9ACTN</name>
<dbReference type="GO" id="GO:0016887">
    <property type="term" value="F:ATP hydrolysis activity"/>
    <property type="evidence" value="ECO:0007669"/>
    <property type="project" value="InterPro"/>
</dbReference>
<protein>
    <submittedName>
        <fullName evidence="6">ABC transporter ATP-binding protein</fullName>
    </submittedName>
</protein>
<dbReference type="PROSITE" id="PS50893">
    <property type="entry name" value="ABC_TRANSPORTER_2"/>
    <property type="match status" value="1"/>
</dbReference>
<dbReference type="PANTHER" id="PTHR43335:SF4">
    <property type="entry name" value="ABC TRANSPORTER, ATP-BINDING PROTEIN"/>
    <property type="match status" value="1"/>
</dbReference>
<comment type="similarity">
    <text evidence="1">Belongs to the ABC transporter superfamily.</text>
</comment>
<dbReference type="Proteomes" id="UP000746751">
    <property type="component" value="Unassembled WGS sequence"/>
</dbReference>
<dbReference type="SMART" id="SM00382">
    <property type="entry name" value="AAA"/>
    <property type="match status" value="1"/>
</dbReference>
<dbReference type="EMBL" id="DYVF01000058">
    <property type="protein sequence ID" value="HJG31639.1"/>
    <property type="molecule type" value="Genomic_DNA"/>
</dbReference>
<keyword evidence="4 6" id="KW-0067">ATP-binding</keyword>
<evidence type="ECO:0000256" key="1">
    <source>
        <dbReference type="ARBA" id="ARBA00005417"/>
    </source>
</evidence>
<feature type="domain" description="ABC transporter" evidence="5">
    <location>
        <begin position="8"/>
        <end position="214"/>
    </location>
</feature>
<evidence type="ECO:0000256" key="4">
    <source>
        <dbReference type="ARBA" id="ARBA00022840"/>
    </source>
</evidence>
<evidence type="ECO:0000256" key="2">
    <source>
        <dbReference type="ARBA" id="ARBA00022448"/>
    </source>
</evidence>
<reference evidence="6" key="2">
    <citation type="submission" date="2021-09" db="EMBL/GenBank/DDBJ databases">
        <authorList>
            <person name="Gilroy R."/>
        </authorList>
    </citation>
    <scope>NUCLEOTIDE SEQUENCE</scope>
    <source>
        <strain evidence="6">ChiGjej2B2-7701</strain>
    </source>
</reference>
<dbReference type="InterPro" id="IPR027417">
    <property type="entry name" value="P-loop_NTPase"/>
</dbReference>
<dbReference type="SUPFAM" id="SSF52540">
    <property type="entry name" value="P-loop containing nucleoside triphosphate hydrolases"/>
    <property type="match status" value="1"/>
</dbReference>
<evidence type="ECO:0000259" key="5">
    <source>
        <dbReference type="PROSITE" id="PS50893"/>
    </source>
</evidence>
<keyword evidence="2" id="KW-0813">Transport</keyword>
<comment type="caution">
    <text evidence="6">The sequence shown here is derived from an EMBL/GenBank/DDBJ whole genome shotgun (WGS) entry which is preliminary data.</text>
</comment>
<sequence>MSSTPMCVEVSNAAKVIKGRTILSDISVSLPEGRIYGLFGPNGSGKTMLLRAVLGLIRLSAGSVRVFGDELGGIQSFPRDTGAVIGSGFWDDWSGFDNLRALASIRGRVGDEGVREALDRVGLDPGSDAPVRTYSLGMRQRLELAQAIMEYPRLLVLDEPTNALDASGLRMVVEIMQEHKARGGTIVVCAHNVPEIGALCDRRFNMDHGALAEVTE</sequence>
<gene>
    <name evidence="6" type="ORF">K8U80_09660</name>
</gene>
<dbReference type="PROSITE" id="PS00211">
    <property type="entry name" value="ABC_TRANSPORTER_1"/>
    <property type="match status" value="1"/>
</dbReference>
<dbReference type="InterPro" id="IPR003593">
    <property type="entry name" value="AAA+_ATPase"/>
</dbReference>
<evidence type="ECO:0000256" key="3">
    <source>
        <dbReference type="ARBA" id="ARBA00022741"/>
    </source>
</evidence>
<evidence type="ECO:0000313" key="6">
    <source>
        <dbReference type="EMBL" id="HJG31639.1"/>
    </source>
</evidence>
<keyword evidence="3" id="KW-0547">Nucleotide-binding</keyword>
<dbReference type="InterPro" id="IPR003439">
    <property type="entry name" value="ABC_transporter-like_ATP-bd"/>
</dbReference>
<dbReference type="InterPro" id="IPR017871">
    <property type="entry name" value="ABC_transporter-like_CS"/>
</dbReference>
<organism evidence="6 7">
    <name type="scientific">Collinsella ihumii</name>
    <dbReference type="NCBI Taxonomy" id="1720204"/>
    <lineage>
        <taxon>Bacteria</taxon>
        <taxon>Bacillati</taxon>
        <taxon>Actinomycetota</taxon>
        <taxon>Coriobacteriia</taxon>
        <taxon>Coriobacteriales</taxon>
        <taxon>Coriobacteriaceae</taxon>
        <taxon>Collinsella</taxon>
    </lineage>
</organism>
<dbReference type="AlphaFoldDB" id="A0A921IS11"/>
<dbReference type="PANTHER" id="PTHR43335">
    <property type="entry name" value="ABC TRANSPORTER, ATP-BINDING PROTEIN"/>
    <property type="match status" value="1"/>
</dbReference>
<proteinExistence type="inferred from homology"/>